<protein>
    <recommendedName>
        <fullName evidence="3">Ribbon-helix-helix protein, CopG family</fullName>
    </recommendedName>
</protein>
<sequence length="73" mass="8118">MSMLNVRTDEAMDIAIAELTADGKTKTEAVREALLHAYRDKLIKQAKADADRVEADPEDRAEILAIQRYMGVA</sequence>
<evidence type="ECO:0000313" key="2">
    <source>
        <dbReference type="Proteomes" id="UP001499851"/>
    </source>
</evidence>
<accession>A0ABN2HU24</accession>
<evidence type="ECO:0000313" key="1">
    <source>
        <dbReference type="EMBL" id="GAA1693153.1"/>
    </source>
</evidence>
<dbReference type="EMBL" id="BAAAQF010000027">
    <property type="protein sequence ID" value="GAA1693153.1"/>
    <property type="molecule type" value="Genomic_DNA"/>
</dbReference>
<name>A0ABN2HU24_9ACTN</name>
<organism evidence="1 2">
    <name type="scientific">Glycomyces endophyticus</name>
    <dbReference type="NCBI Taxonomy" id="480996"/>
    <lineage>
        <taxon>Bacteria</taxon>
        <taxon>Bacillati</taxon>
        <taxon>Actinomycetota</taxon>
        <taxon>Actinomycetes</taxon>
        <taxon>Glycomycetales</taxon>
        <taxon>Glycomycetaceae</taxon>
        <taxon>Glycomyces</taxon>
    </lineage>
</organism>
<keyword evidence="2" id="KW-1185">Reference proteome</keyword>
<reference evidence="1 2" key="1">
    <citation type="journal article" date="2019" name="Int. J. Syst. Evol. Microbiol.">
        <title>The Global Catalogue of Microorganisms (GCM) 10K type strain sequencing project: providing services to taxonomists for standard genome sequencing and annotation.</title>
        <authorList>
            <consortium name="The Broad Institute Genomics Platform"/>
            <consortium name="The Broad Institute Genome Sequencing Center for Infectious Disease"/>
            <person name="Wu L."/>
            <person name="Ma J."/>
        </authorList>
    </citation>
    <scope>NUCLEOTIDE SEQUENCE [LARGE SCALE GENOMIC DNA]</scope>
    <source>
        <strain evidence="1 2">JCM 16001</strain>
    </source>
</reference>
<gene>
    <name evidence="1" type="ORF">GCM10009830_46160</name>
</gene>
<evidence type="ECO:0008006" key="3">
    <source>
        <dbReference type="Google" id="ProtNLM"/>
    </source>
</evidence>
<dbReference type="Proteomes" id="UP001499851">
    <property type="component" value="Unassembled WGS sequence"/>
</dbReference>
<proteinExistence type="predicted"/>
<comment type="caution">
    <text evidence="1">The sequence shown here is derived from an EMBL/GenBank/DDBJ whole genome shotgun (WGS) entry which is preliminary data.</text>
</comment>
<dbReference type="RefSeq" id="WP_344491843.1">
    <property type="nucleotide sequence ID" value="NZ_BAAAQF010000027.1"/>
</dbReference>